<keyword evidence="2" id="KW-0732">Signal</keyword>
<proteinExistence type="predicted"/>
<dbReference type="AlphaFoldDB" id="A0A7S4KMR3"/>
<evidence type="ECO:0000256" key="1">
    <source>
        <dbReference type="SAM" id="MobiDB-lite"/>
    </source>
</evidence>
<feature type="compositionally biased region" description="Polar residues" evidence="1">
    <location>
        <begin position="96"/>
        <end position="106"/>
    </location>
</feature>
<name>A0A7S4KMR3_GUITH</name>
<evidence type="ECO:0000313" key="3">
    <source>
        <dbReference type="EMBL" id="CAE2299844.1"/>
    </source>
</evidence>
<feature type="signal peptide" evidence="2">
    <location>
        <begin position="1"/>
        <end position="24"/>
    </location>
</feature>
<feature type="chain" id="PRO_5030986280" evidence="2">
    <location>
        <begin position="25"/>
        <end position="447"/>
    </location>
</feature>
<evidence type="ECO:0000256" key="2">
    <source>
        <dbReference type="SAM" id="SignalP"/>
    </source>
</evidence>
<organism evidence="3">
    <name type="scientific">Guillardia theta</name>
    <name type="common">Cryptophyte</name>
    <name type="synonym">Cryptomonas phi</name>
    <dbReference type="NCBI Taxonomy" id="55529"/>
    <lineage>
        <taxon>Eukaryota</taxon>
        <taxon>Cryptophyceae</taxon>
        <taxon>Pyrenomonadales</taxon>
        <taxon>Geminigeraceae</taxon>
        <taxon>Guillardia</taxon>
    </lineage>
</organism>
<sequence>MTFTSFGLILLLLMCLGSLLPLQCHNVHDGSLSKLLEENCSCRFQCLRGGEEESASTTKSTRQYVRVNRKQRQKKTIQEHEETAEEGEQAVFPSANPAQSNTFTGRSSVDIDMETVRNTDSAGYFVSETNSKKLDSLRKAVEGSDSIVNPMSRIDKLSRLVDEGSSTFRALGRKGSQSEHRNDDQETSLFSSIYRSRRSFVSERERELVEAVEEVRRSAPANESMRYSAFKEDPSKPIIQTDEHTREDLDELWTDFQSRLETNLLGKERDSDSSESILKKLRMEHASTEAKMTSNTYNSVSLADSLREFTDNMDGFTWEQNERLKEYLSTKFWTPGFNADVGRMDPRFYTLHTAHVNLTEEQVSLNIQLRQAVQVDDLPRIEETIASGADINLPMPFYKFYEHSEESSEYQEDAGKYDDCLLCMVWPPLHWAAAMGSVPTLLKLVNI</sequence>
<reference evidence="3" key="1">
    <citation type="submission" date="2021-01" db="EMBL/GenBank/DDBJ databases">
        <authorList>
            <person name="Corre E."/>
            <person name="Pelletier E."/>
            <person name="Niang G."/>
            <person name="Scheremetjew M."/>
            <person name="Finn R."/>
            <person name="Kale V."/>
            <person name="Holt S."/>
            <person name="Cochrane G."/>
            <person name="Meng A."/>
            <person name="Brown T."/>
            <person name="Cohen L."/>
        </authorList>
    </citation>
    <scope>NUCLEOTIDE SEQUENCE</scope>
    <source>
        <strain evidence="3">CCMP 2712</strain>
    </source>
</reference>
<protein>
    <submittedName>
        <fullName evidence="3">Uncharacterized protein</fullName>
    </submittedName>
</protein>
<feature type="region of interest" description="Disordered" evidence="1">
    <location>
        <begin position="168"/>
        <end position="187"/>
    </location>
</feature>
<feature type="region of interest" description="Disordered" evidence="1">
    <location>
        <begin position="69"/>
        <end position="106"/>
    </location>
</feature>
<accession>A0A7S4KMR3</accession>
<gene>
    <name evidence="3" type="ORF">GTHE00462_LOCUS15317</name>
</gene>
<dbReference type="EMBL" id="HBKN01019432">
    <property type="protein sequence ID" value="CAE2299844.1"/>
    <property type="molecule type" value="Transcribed_RNA"/>
</dbReference>